<dbReference type="InterPro" id="IPR056792">
    <property type="entry name" value="PRC_RimM"/>
</dbReference>
<dbReference type="GO" id="GO:0043022">
    <property type="term" value="F:ribosome binding"/>
    <property type="evidence" value="ECO:0007669"/>
    <property type="project" value="InterPro"/>
</dbReference>
<dbReference type="InterPro" id="IPR036976">
    <property type="entry name" value="RimM_N_sf"/>
</dbReference>
<dbReference type="GO" id="GO:0005840">
    <property type="term" value="C:ribosome"/>
    <property type="evidence" value="ECO:0007669"/>
    <property type="project" value="InterPro"/>
</dbReference>
<keyword evidence="4 5" id="KW-0143">Chaperone</keyword>
<dbReference type="InterPro" id="IPR009000">
    <property type="entry name" value="Transl_B-barrel_sf"/>
</dbReference>
<comment type="subcellular location">
    <subcellularLocation>
        <location evidence="5">Cytoplasm</location>
    </subcellularLocation>
</comment>
<dbReference type="Pfam" id="PF01782">
    <property type="entry name" value="RimM"/>
    <property type="match status" value="1"/>
</dbReference>
<dbReference type="PANTHER" id="PTHR33692:SF1">
    <property type="entry name" value="RIBOSOME MATURATION FACTOR RIMM"/>
    <property type="match status" value="1"/>
</dbReference>
<sequence length="207" mass="22974">MAEQTEQFIVGFIRGSHGISGNMKVESTSGEFDHFYSMKEVTLRNGKTGDSKLCKVESVSEGAGTLYLKLVGIDSPEDVRKLSGWQIVVPRKYAKKLGKNEWYIEDLKNCALNFYPEQGDDGLAVWTAPAAGKPVTVGTITDVIEGGSGNLLEILLAENCDLLAQNVKYLADGKTVRTVYVPFNPRFVRNIDIKNKCIQLMHLWILE</sequence>
<dbReference type="Proteomes" id="UP000190395">
    <property type="component" value="Unassembled WGS sequence"/>
</dbReference>
<feature type="domain" description="Ribosome maturation factor RimM PRC barrel" evidence="7">
    <location>
        <begin position="134"/>
        <end position="202"/>
    </location>
</feature>
<proteinExistence type="inferred from homology"/>
<evidence type="ECO:0000256" key="3">
    <source>
        <dbReference type="ARBA" id="ARBA00022552"/>
    </source>
</evidence>
<evidence type="ECO:0000256" key="2">
    <source>
        <dbReference type="ARBA" id="ARBA00022517"/>
    </source>
</evidence>
<dbReference type="OrthoDB" id="9810331at2"/>
<name>A0A1T4LNZ7_9SPIR</name>
<evidence type="ECO:0000259" key="6">
    <source>
        <dbReference type="Pfam" id="PF01782"/>
    </source>
</evidence>
<dbReference type="GO" id="GO:0006364">
    <property type="term" value="P:rRNA processing"/>
    <property type="evidence" value="ECO:0007669"/>
    <property type="project" value="UniProtKB-UniRule"/>
</dbReference>
<dbReference type="InterPro" id="IPR011961">
    <property type="entry name" value="RimM"/>
</dbReference>
<dbReference type="GO" id="GO:0005737">
    <property type="term" value="C:cytoplasm"/>
    <property type="evidence" value="ECO:0007669"/>
    <property type="project" value="UniProtKB-SubCell"/>
</dbReference>
<dbReference type="EMBL" id="FUXC01000002">
    <property type="protein sequence ID" value="SJZ56462.1"/>
    <property type="molecule type" value="Genomic_DNA"/>
</dbReference>
<feature type="domain" description="RimM N-terminal" evidence="6">
    <location>
        <begin position="10"/>
        <end position="92"/>
    </location>
</feature>
<dbReference type="RefSeq" id="WP_078930371.1">
    <property type="nucleotide sequence ID" value="NZ_FUXC01000002.1"/>
</dbReference>
<dbReference type="Pfam" id="PF24986">
    <property type="entry name" value="PRC_RimM"/>
    <property type="match status" value="1"/>
</dbReference>
<accession>A0A1T4LNZ7</accession>
<dbReference type="InterPro" id="IPR002676">
    <property type="entry name" value="RimM_N"/>
</dbReference>
<dbReference type="AlphaFoldDB" id="A0A1T4LNZ7"/>
<evidence type="ECO:0000259" key="7">
    <source>
        <dbReference type="Pfam" id="PF24986"/>
    </source>
</evidence>
<dbReference type="HAMAP" id="MF_00014">
    <property type="entry name" value="Ribosome_mat_RimM"/>
    <property type="match status" value="1"/>
</dbReference>
<dbReference type="PANTHER" id="PTHR33692">
    <property type="entry name" value="RIBOSOME MATURATION FACTOR RIMM"/>
    <property type="match status" value="1"/>
</dbReference>
<organism evidence="8 9">
    <name type="scientific">Treponema berlinense</name>
    <dbReference type="NCBI Taxonomy" id="225004"/>
    <lineage>
        <taxon>Bacteria</taxon>
        <taxon>Pseudomonadati</taxon>
        <taxon>Spirochaetota</taxon>
        <taxon>Spirochaetia</taxon>
        <taxon>Spirochaetales</taxon>
        <taxon>Treponemataceae</taxon>
        <taxon>Treponema</taxon>
    </lineage>
</organism>
<evidence type="ECO:0000313" key="9">
    <source>
        <dbReference type="Proteomes" id="UP000190395"/>
    </source>
</evidence>
<dbReference type="Gene3D" id="2.40.30.60">
    <property type="entry name" value="RimM"/>
    <property type="match status" value="1"/>
</dbReference>
<dbReference type="Gene3D" id="2.30.30.240">
    <property type="entry name" value="PRC-barrel domain"/>
    <property type="match status" value="1"/>
</dbReference>
<dbReference type="STRING" id="225004.SAMN02745152_00630"/>
<keyword evidence="2 5" id="KW-0690">Ribosome biogenesis</keyword>
<dbReference type="GeneID" id="303366898"/>
<protein>
    <recommendedName>
        <fullName evidence="5">Ribosome maturation factor RimM</fullName>
    </recommendedName>
</protein>
<comment type="domain">
    <text evidence="5">The PRC barrel domain binds ribosomal protein uS19.</text>
</comment>
<comment type="function">
    <text evidence="5">An accessory protein needed during the final step in the assembly of 30S ribosomal subunit, possibly for assembly of the head region. Essential for efficient processing of 16S rRNA. May be needed both before and after RbfA during the maturation of 16S rRNA. It has affinity for free ribosomal 30S subunits but not for 70S ribosomes.</text>
</comment>
<evidence type="ECO:0000256" key="1">
    <source>
        <dbReference type="ARBA" id="ARBA00022490"/>
    </source>
</evidence>
<dbReference type="GO" id="GO:0042274">
    <property type="term" value="P:ribosomal small subunit biogenesis"/>
    <property type="evidence" value="ECO:0007669"/>
    <property type="project" value="UniProtKB-UniRule"/>
</dbReference>
<evidence type="ECO:0000256" key="5">
    <source>
        <dbReference type="HAMAP-Rule" id="MF_00014"/>
    </source>
</evidence>
<evidence type="ECO:0000313" key="8">
    <source>
        <dbReference type="EMBL" id="SJZ56462.1"/>
    </source>
</evidence>
<keyword evidence="9" id="KW-1185">Reference proteome</keyword>
<gene>
    <name evidence="5" type="primary">rimM</name>
    <name evidence="8" type="ORF">SAMN02745152_00630</name>
</gene>
<dbReference type="SUPFAM" id="SSF50447">
    <property type="entry name" value="Translation proteins"/>
    <property type="match status" value="1"/>
</dbReference>
<reference evidence="8 9" key="1">
    <citation type="submission" date="2017-02" db="EMBL/GenBank/DDBJ databases">
        <authorList>
            <person name="Peterson S.W."/>
        </authorList>
    </citation>
    <scope>NUCLEOTIDE SEQUENCE [LARGE SCALE GENOMIC DNA]</scope>
    <source>
        <strain evidence="8 9">ATCC BAA-909</strain>
    </source>
</reference>
<comment type="subunit">
    <text evidence="5">Binds ribosomal protein uS19.</text>
</comment>
<keyword evidence="1 5" id="KW-0963">Cytoplasm</keyword>
<keyword evidence="3 5" id="KW-0698">rRNA processing</keyword>
<evidence type="ECO:0000256" key="4">
    <source>
        <dbReference type="ARBA" id="ARBA00023186"/>
    </source>
</evidence>
<comment type="similarity">
    <text evidence="5">Belongs to the RimM family.</text>
</comment>